<keyword evidence="2" id="KW-1185">Reference proteome</keyword>
<reference evidence="1" key="1">
    <citation type="submission" date="2022-10" db="EMBL/GenBank/DDBJ databases">
        <title>Chryseobacterium sp. nov., a novel bacterial species.</title>
        <authorList>
            <person name="Cao Y."/>
        </authorList>
    </citation>
    <scope>NUCLEOTIDE SEQUENCE</scope>
    <source>
        <strain evidence="1">CCTCC AB2015118</strain>
    </source>
</reference>
<dbReference type="EMBL" id="JAOVZW010000008">
    <property type="protein sequence ID" value="MCX8523744.1"/>
    <property type="molecule type" value="Genomic_DNA"/>
</dbReference>
<comment type="caution">
    <text evidence="1">The sequence shown here is derived from an EMBL/GenBank/DDBJ whole genome shotgun (WGS) entry which is preliminary data.</text>
</comment>
<accession>A0ABT3XNN7</accession>
<organism evidence="1 2">
    <name type="scientific">Chryseobacterium formosus</name>
    <dbReference type="NCBI Taxonomy" id="1537363"/>
    <lineage>
        <taxon>Bacteria</taxon>
        <taxon>Pseudomonadati</taxon>
        <taxon>Bacteroidota</taxon>
        <taxon>Flavobacteriia</taxon>
        <taxon>Flavobacteriales</taxon>
        <taxon>Weeksellaceae</taxon>
        <taxon>Chryseobacterium group</taxon>
        <taxon>Chryseobacterium</taxon>
    </lineage>
</organism>
<sequence length="390" mass="46729">MQFLKHESLRKNPKNQYYLRCLIDYQTKGKSKTHEIIDFSKLNEKEKALLKLWLFAVTKNDDDYFVALKDIQNKYSADIDLKKLEIRKALQDRYELIFTDVDFKSLSDNIENIITKNHISKEDRLYFKLLQLDCNEYFYRDKNKTEIEREKILGEYSSLWNENKLFFSDQYSKINFKLKSKTSKQYFHLTNENPPDDHIFDEYITFVYGEPIQDLAGSDNKKYIDYIKINPFYYGEKEGGLNLDTVDWNTSPKKVKDKEQFEAFLKNINQVITEFPGAKGPKMTYLDALITNKKYVYGKDSEMYHTQYLKNIIGVFALDQRADFENHFTYFRDILEKDSSEIKFDDYYKIFLKQVKNKNEQEIVDYLNIVEKEFPNNKNIKLFVKEFSKA</sequence>
<gene>
    <name evidence="1" type="ORF">OF897_07385</name>
</gene>
<proteinExistence type="predicted"/>
<dbReference type="Proteomes" id="UP001073122">
    <property type="component" value="Unassembled WGS sequence"/>
</dbReference>
<evidence type="ECO:0000313" key="2">
    <source>
        <dbReference type="Proteomes" id="UP001073122"/>
    </source>
</evidence>
<name>A0ABT3XNN7_9FLAO</name>
<protein>
    <submittedName>
        <fullName evidence="1">Uncharacterized protein</fullName>
    </submittedName>
</protein>
<evidence type="ECO:0000313" key="1">
    <source>
        <dbReference type="EMBL" id="MCX8523744.1"/>
    </source>
</evidence>